<organism evidence="3 4">
    <name type="scientific">Candidatus Nephthysia bennettiae</name>
    <dbReference type="NCBI Taxonomy" id="3127016"/>
    <lineage>
        <taxon>Bacteria</taxon>
        <taxon>Bacillati</taxon>
        <taxon>Candidatus Dormiibacterota</taxon>
        <taxon>Candidatus Dormibacteria</taxon>
        <taxon>Candidatus Dormibacterales</taxon>
        <taxon>Candidatus Dormibacteraceae</taxon>
        <taxon>Candidatus Nephthysia</taxon>
    </lineage>
</organism>
<accession>A0A934K9W8</accession>
<sequence>MTTEGLVPGQSFPDLRLPDHNGGPRSLSEVAGGDPLALFFSRGWWCPKEQRFMRGLVQLQDEFEVAYARIAVVSVDAPELQAAFRAGLGARFLFLSDSERTWMDRLGLRETTDTVHDPYRPAAFTLFPDLRIRGAYNGYWFWGRPTLEELRQDMRAITREIRPDWELA</sequence>
<evidence type="ECO:0000313" key="3">
    <source>
        <dbReference type="EMBL" id="MBJ7599266.1"/>
    </source>
</evidence>
<comment type="caution">
    <text evidence="3">The sequence shown here is derived from an EMBL/GenBank/DDBJ whole genome shotgun (WGS) entry which is preliminary data.</text>
</comment>
<dbReference type="PROSITE" id="PS51352">
    <property type="entry name" value="THIOREDOXIN_2"/>
    <property type="match status" value="1"/>
</dbReference>
<gene>
    <name evidence="3" type="ORF">JF922_14475</name>
</gene>
<dbReference type="AlphaFoldDB" id="A0A934K9W8"/>
<reference evidence="3" key="1">
    <citation type="submission" date="2020-10" db="EMBL/GenBank/DDBJ databases">
        <title>Ca. Dormibacterota MAGs.</title>
        <authorList>
            <person name="Montgomery K."/>
        </authorList>
    </citation>
    <scope>NUCLEOTIDE SEQUENCE [LARGE SCALE GENOMIC DNA]</scope>
    <source>
        <strain evidence="3">SC8812_S17_10</strain>
    </source>
</reference>
<dbReference type="Proteomes" id="UP000612893">
    <property type="component" value="Unassembled WGS sequence"/>
</dbReference>
<feature type="region of interest" description="Disordered" evidence="1">
    <location>
        <begin position="1"/>
        <end position="25"/>
    </location>
</feature>
<feature type="domain" description="Thioredoxin" evidence="2">
    <location>
        <begin position="6"/>
        <end position="159"/>
    </location>
</feature>
<dbReference type="EMBL" id="JAEKNR010000145">
    <property type="protein sequence ID" value="MBJ7599266.1"/>
    <property type="molecule type" value="Genomic_DNA"/>
</dbReference>
<dbReference type="Pfam" id="PF00578">
    <property type="entry name" value="AhpC-TSA"/>
    <property type="match status" value="1"/>
</dbReference>
<dbReference type="GO" id="GO:0016491">
    <property type="term" value="F:oxidoreductase activity"/>
    <property type="evidence" value="ECO:0007669"/>
    <property type="project" value="InterPro"/>
</dbReference>
<dbReference type="InterPro" id="IPR036249">
    <property type="entry name" value="Thioredoxin-like_sf"/>
</dbReference>
<dbReference type="SUPFAM" id="SSF52833">
    <property type="entry name" value="Thioredoxin-like"/>
    <property type="match status" value="1"/>
</dbReference>
<dbReference type="Gene3D" id="3.40.30.10">
    <property type="entry name" value="Glutaredoxin"/>
    <property type="match status" value="1"/>
</dbReference>
<dbReference type="RefSeq" id="WP_338202760.1">
    <property type="nucleotide sequence ID" value="NZ_JAEKNR010000145.1"/>
</dbReference>
<dbReference type="GO" id="GO:0016209">
    <property type="term" value="F:antioxidant activity"/>
    <property type="evidence" value="ECO:0007669"/>
    <property type="project" value="InterPro"/>
</dbReference>
<dbReference type="InterPro" id="IPR000866">
    <property type="entry name" value="AhpC/TSA"/>
</dbReference>
<dbReference type="InterPro" id="IPR013766">
    <property type="entry name" value="Thioredoxin_domain"/>
</dbReference>
<evidence type="ECO:0000313" key="4">
    <source>
        <dbReference type="Proteomes" id="UP000612893"/>
    </source>
</evidence>
<evidence type="ECO:0000259" key="2">
    <source>
        <dbReference type="PROSITE" id="PS51352"/>
    </source>
</evidence>
<protein>
    <submittedName>
        <fullName evidence="3">Redoxin domain-containing protein</fullName>
    </submittedName>
</protein>
<proteinExistence type="predicted"/>
<name>A0A934K9W8_9BACT</name>
<evidence type="ECO:0000256" key="1">
    <source>
        <dbReference type="SAM" id="MobiDB-lite"/>
    </source>
</evidence>
<keyword evidence="4" id="KW-1185">Reference proteome</keyword>